<dbReference type="PROSITE" id="PS51272">
    <property type="entry name" value="SLH"/>
    <property type="match status" value="3"/>
</dbReference>
<keyword evidence="4" id="KW-1185">Reference proteome</keyword>
<dbReference type="Pfam" id="PF12733">
    <property type="entry name" value="Cadherin-like"/>
    <property type="match status" value="1"/>
</dbReference>
<dbReference type="SMART" id="SM00635">
    <property type="entry name" value="BID_2"/>
    <property type="match status" value="1"/>
</dbReference>
<dbReference type="RefSeq" id="WP_123043258.1">
    <property type="nucleotide sequence ID" value="NZ_CP033433.1"/>
</dbReference>
<feature type="chain" id="PRO_5018263963" description="SLH domain-containing protein" evidence="1">
    <location>
        <begin position="29"/>
        <end position="1012"/>
    </location>
</feature>
<gene>
    <name evidence="3" type="ORF">EAV92_23085</name>
</gene>
<evidence type="ECO:0000256" key="1">
    <source>
        <dbReference type="SAM" id="SignalP"/>
    </source>
</evidence>
<dbReference type="InterPro" id="IPR025883">
    <property type="entry name" value="Cadherin-like_domain"/>
</dbReference>
<dbReference type="InterPro" id="IPR051465">
    <property type="entry name" value="Cell_Envelope_Struct_Comp"/>
</dbReference>
<organism evidence="3 4">
    <name type="scientific">Cohnella candidum</name>
    <dbReference type="NCBI Taxonomy" id="2674991"/>
    <lineage>
        <taxon>Bacteria</taxon>
        <taxon>Bacillati</taxon>
        <taxon>Bacillota</taxon>
        <taxon>Bacilli</taxon>
        <taxon>Bacillales</taxon>
        <taxon>Paenibacillaceae</taxon>
        <taxon>Cohnella</taxon>
    </lineage>
</organism>
<dbReference type="Proteomes" id="UP000269097">
    <property type="component" value="Chromosome"/>
</dbReference>
<evidence type="ECO:0000259" key="2">
    <source>
        <dbReference type="PROSITE" id="PS51272"/>
    </source>
</evidence>
<dbReference type="EMBL" id="CP033433">
    <property type="protein sequence ID" value="AYQ75178.1"/>
    <property type="molecule type" value="Genomic_DNA"/>
</dbReference>
<dbReference type="InterPro" id="IPR013783">
    <property type="entry name" value="Ig-like_fold"/>
</dbReference>
<dbReference type="InterPro" id="IPR001119">
    <property type="entry name" value="SLH_dom"/>
</dbReference>
<feature type="domain" description="SLH" evidence="2">
    <location>
        <begin position="887"/>
        <end position="945"/>
    </location>
</feature>
<feature type="domain" description="SLH" evidence="2">
    <location>
        <begin position="953"/>
        <end position="1012"/>
    </location>
</feature>
<dbReference type="Gene3D" id="2.60.40.2700">
    <property type="match status" value="1"/>
</dbReference>
<evidence type="ECO:0000313" key="3">
    <source>
        <dbReference type="EMBL" id="AYQ75178.1"/>
    </source>
</evidence>
<sequence length="1012" mass="107665">MKTIKKILTALFILALALTSLRIPVASADTPDDGSLPSESLTSVTDAVYAVTGVSLDQKKLYLASGTTAALSATVSPENATDKSLSWSSSDSNVATVGANGVVTAIGSGSATITVTTTDGSFTASSIVTVNLPEATNVTIAKAYPYKDYFLIGNYDYYTNKVRKGNASTYQWYRANNPSGDGKQAVTDAVYLTYTPTAGDVGKYLRLEVTPNNGYYQGLTVASGWIEIRTPEGDGLRSTPFSGTLTTEHVFKRPEFPDTATPTGVYDAESMTSVSSDDFNYFYYNVIPDTSGDYMFWVKDAAIDRSDSVVFVYKDQFDASSPLTNLIAGNDDMLGFGIYGNQPDRAKSYIPMLHLDAGKTYILVMTTWQNGESGDVSFQSLGPGTLQLIKPNPINDLTAAAGNGKVKLTFSAAARSTSVRIEQSTDEVTWTQAATTGTIDSSTTSAWVTGLTNGDMYHFRLVVTGGDRMGISNVDGAMPLASLISNDATLSDMTISAGTLNPVFVSGTSTYRTNVGSNVANITVTPTVSEDHATVKVAGQTVSSGHASNPIPLNGGDNTIQVVVTAEDGQTSNTYTITVSRANPPAQSESGNLQQTTAVEVLVNGKIEKAGTATTSVVNNRTVTTVSVDQNKLDEKLAAEGRKAVITIPIKSADSDVVVGELNGQMIKNMEQKEAVVEIKTGNAAYTLPAQQININAVSDQLGQNLQLQDIKVQIEIASPPSNTVKLVESTAAAGQFTIVAPPLDFTVRGTYGGKTVEVSKFIAYVERMIAIPDGVDPQRITTGIVIEPDGTVRHVPTKIVVEDGKYYAKVSSLTNSTYSVVWHPIEFQDVAAHWSKDAVNDMGSRMVIKGISDQTFAPDQAITRAEFAAILVRALGLKLEKGTSFSDVKASDWYGEAIHTAKSYDLISGFKDGSFQPNRKITREEAMTVISKAMKLAGLRVSGSKEQAKASLEAYSDATLASAWAVDGLADCLQAGIVSGRANHRLAPLDSITRAEVAVIVQRLLQKADLI</sequence>
<name>A0A3G3K3Z3_9BACL</name>
<reference evidence="3 4" key="1">
    <citation type="submission" date="2018-10" db="EMBL/GenBank/DDBJ databases">
        <title>Genome Sequence of Cohnella sp.</title>
        <authorList>
            <person name="Srinivasan S."/>
            <person name="Kim M.K."/>
        </authorList>
    </citation>
    <scope>NUCLEOTIDE SEQUENCE [LARGE SCALE GENOMIC DNA]</scope>
    <source>
        <strain evidence="3 4">18JY8-7</strain>
    </source>
</reference>
<proteinExistence type="predicted"/>
<keyword evidence="1" id="KW-0732">Signal</keyword>
<dbReference type="Pfam" id="PF02368">
    <property type="entry name" value="Big_2"/>
    <property type="match status" value="1"/>
</dbReference>
<feature type="domain" description="SLH" evidence="2">
    <location>
        <begin position="823"/>
        <end position="886"/>
    </location>
</feature>
<accession>A0A3G3K3Z3</accession>
<dbReference type="Gene3D" id="2.60.40.1080">
    <property type="match status" value="1"/>
</dbReference>
<dbReference type="SUPFAM" id="SSF49373">
    <property type="entry name" value="Invasin/intimin cell-adhesion fragments"/>
    <property type="match status" value="1"/>
</dbReference>
<dbReference type="Pfam" id="PF00395">
    <property type="entry name" value="SLH"/>
    <property type="match status" value="3"/>
</dbReference>
<evidence type="ECO:0000313" key="4">
    <source>
        <dbReference type="Proteomes" id="UP000269097"/>
    </source>
</evidence>
<feature type="signal peptide" evidence="1">
    <location>
        <begin position="1"/>
        <end position="28"/>
    </location>
</feature>
<dbReference type="Gene3D" id="2.60.40.10">
    <property type="entry name" value="Immunoglobulins"/>
    <property type="match status" value="1"/>
</dbReference>
<dbReference type="AlphaFoldDB" id="A0A3G3K3Z3"/>
<protein>
    <recommendedName>
        <fullName evidence="2">SLH domain-containing protein</fullName>
    </recommendedName>
</protein>
<dbReference type="InterPro" id="IPR008964">
    <property type="entry name" value="Invasin/intimin_cell_adhesion"/>
</dbReference>
<dbReference type="PANTHER" id="PTHR43308">
    <property type="entry name" value="OUTER MEMBRANE PROTEIN ALPHA-RELATED"/>
    <property type="match status" value="1"/>
</dbReference>
<dbReference type="KEGG" id="coh:EAV92_23085"/>
<dbReference type="PANTHER" id="PTHR43308:SF5">
    <property type="entry name" value="S-LAYER PROTEIN _ PEPTIDOGLYCAN ENDO-BETA-N-ACETYLGLUCOSAMINIDASE"/>
    <property type="match status" value="1"/>
</dbReference>
<dbReference type="InterPro" id="IPR003343">
    <property type="entry name" value="Big_2"/>
</dbReference>